<dbReference type="InterPro" id="IPR002562">
    <property type="entry name" value="3'-5'_exonuclease_dom"/>
</dbReference>
<dbReference type="AlphaFoldDB" id="A0A2M6WLN2"/>
<dbReference type="SMART" id="SM00474">
    <property type="entry name" value="35EXOc"/>
    <property type="match status" value="1"/>
</dbReference>
<protein>
    <recommendedName>
        <fullName evidence="3 15">DNA polymerase I</fullName>
        <ecNumber evidence="2 15">2.7.7.7</ecNumber>
    </recommendedName>
</protein>
<evidence type="ECO:0000259" key="20">
    <source>
        <dbReference type="SMART" id="SM00482"/>
    </source>
</evidence>
<dbReference type="CDD" id="cd06139">
    <property type="entry name" value="DNA_polA_I_Ecoli_like_exo"/>
    <property type="match status" value="1"/>
</dbReference>
<evidence type="ECO:0000256" key="15">
    <source>
        <dbReference type="NCBIfam" id="TIGR00593"/>
    </source>
</evidence>
<feature type="domain" description="5'-3' exonuclease" evidence="19">
    <location>
        <begin position="6"/>
        <end position="271"/>
    </location>
</feature>
<dbReference type="GO" id="GO:0006261">
    <property type="term" value="P:DNA-templated DNA replication"/>
    <property type="evidence" value="ECO:0007669"/>
    <property type="project" value="UniProtKB-UniRule"/>
</dbReference>
<dbReference type="PRINTS" id="PR00868">
    <property type="entry name" value="DNAPOLI"/>
</dbReference>
<evidence type="ECO:0000256" key="10">
    <source>
        <dbReference type="ARBA" id="ARBA00022839"/>
    </source>
</evidence>
<sequence>MPKSKQKLLIIDGNALIHRSFHALPTTMKTKTGEITNAVYGFTMVLLKALKEFKPEYVVLTLDKKGPTFRHEEYKEYKAKRVKAPDELYAQIGRVKEIATAFNIPIFERQGYEADDLIGAIANKTEKNVESIIVTGDLDTLQLVDSHTKVYTMSHGLSDSLLYDAKQVEQRFDGLKPEQMIDYKALRGDPSDNIPGVPGIGEKGAIDLLLDFQTLENLYQQLNKPAAVKKIKPRVLELLKEHKDKALLSKKLATIVCDVPLDFDLAKAKTRDFDMNEVVRVFNELEFRSLLPRLQELTKKLQPVNKTADDEQNKFAYVRNNFKYQLVDDETKFKKFLAELKKQTKFAFDTETANFNQLEAELLGISFSWKEGEAYYIQTHNAQRTTHNAATQSSLFGGEKNKQGRQEKNNKSRGLDISYITEKLRPIFEDKKIKKICHNAKFDVEVMESNGLTVEGIYFDTMVASYLLNPGTRQHSLDAASFNYLNYQKISKEDLLGAGRNKITFSEVPVERLAPYSCEDADFTFRLYQKLAPELKNKKLDELFREIEMPLVRVLAEMEKTGIKLDIPYLANLEKNFSKELKELERKIQKLAGKTFNVNSPQQLQEILFAKLNIPTHLVKRTKTGYSTGADELYKLRGQHEIIDLMVRYRELAKLQNTYIKALPKLADKTGRVHTSFNQTITATGRLSSSEPNLQNIPTRTDEGKKIRRAFIARRGYKLISADYSQIELRLAAAMSGDAKMIAAFKAGEDIHAATAAAINEVPLDKVTPAMRREAKAINFGIIYGQGAFGLSQTADIPQWRAKEFIDKYFTTYAGVKNYIDSCVKTAQVSGYAETLFGRTRQIPEINSSTIQIRKAAERTAINTPLQGTAADIMKIAMIKVYERIAANFKTNNHEFDKQAGEVKILLQVHDELVIEVKDNLVKKVAAIVKEEMEKVIKLKVPIIADVSAGDNWEEMEKVKS</sequence>
<comment type="caution">
    <text evidence="21">The sequence shown here is derived from an EMBL/GenBank/DDBJ whole genome shotgun (WGS) entry which is preliminary data.</text>
</comment>
<dbReference type="CDD" id="cd09898">
    <property type="entry name" value="H3TH_53EXO"/>
    <property type="match status" value="1"/>
</dbReference>
<dbReference type="InterPro" id="IPR001098">
    <property type="entry name" value="DNA-dir_DNA_pol_A_palm_dom"/>
</dbReference>
<comment type="similarity">
    <text evidence="1 16">Belongs to the DNA polymerase type-A family.</text>
</comment>
<dbReference type="Pfam" id="PF01612">
    <property type="entry name" value="DNA_pol_A_exo1"/>
    <property type="match status" value="1"/>
</dbReference>
<dbReference type="FunFam" id="1.10.150.20:FF:000002">
    <property type="entry name" value="DNA polymerase I"/>
    <property type="match status" value="1"/>
</dbReference>
<dbReference type="InterPro" id="IPR019760">
    <property type="entry name" value="DNA-dir_DNA_pol_A_CS"/>
</dbReference>
<dbReference type="Pfam" id="PF00476">
    <property type="entry name" value="DNA_pol_A"/>
    <property type="match status" value="1"/>
</dbReference>
<dbReference type="Gene3D" id="1.20.1060.10">
    <property type="entry name" value="Taq DNA Polymerase, Chain T, domain 4"/>
    <property type="match status" value="1"/>
</dbReference>
<name>A0A2M6WLN2_9BACT</name>
<dbReference type="CDD" id="cd08637">
    <property type="entry name" value="DNA_pol_A_pol_I_C"/>
    <property type="match status" value="1"/>
</dbReference>
<comment type="catalytic activity">
    <reaction evidence="14 16">
        <text>DNA(n) + a 2'-deoxyribonucleoside 5'-triphosphate = DNA(n+1) + diphosphate</text>
        <dbReference type="Rhea" id="RHEA:22508"/>
        <dbReference type="Rhea" id="RHEA-COMP:17339"/>
        <dbReference type="Rhea" id="RHEA-COMP:17340"/>
        <dbReference type="ChEBI" id="CHEBI:33019"/>
        <dbReference type="ChEBI" id="CHEBI:61560"/>
        <dbReference type="ChEBI" id="CHEBI:173112"/>
        <dbReference type="EC" id="2.7.7.7"/>
    </reaction>
</comment>
<dbReference type="InterPro" id="IPR029060">
    <property type="entry name" value="PIN-like_dom_sf"/>
</dbReference>
<keyword evidence="13 16" id="KW-0234">DNA repair</keyword>
<dbReference type="InterPro" id="IPR043502">
    <property type="entry name" value="DNA/RNA_pol_sf"/>
</dbReference>
<evidence type="ECO:0000256" key="6">
    <source>
        <dbReference type="ARBA" id="ARBA00022705"/>
    </source>
</evidence>
<dbReference type="FunFam" id="1.10.150.20:FF:000003">
    <property type="entry name" value="DNA polymerase I"/>
    <property type="match status" value="1"/>
</dbReference>
<evidence type="ECO:0000313" key="22">
    <source>
        <dbReference type="Proteomes" id="UP000229335"/>
    </source>
</evidence>
<evidence type="ECO:0000256" key="14">
    <source>
        <dbReference type="ARBA" id="ARBA00049244"/>
    </source>
</evidence>
<dbReference type="GO" id="GO:0008408">
    <property type="term" value="F:3'-5' exonuclease activity"/>
    <property type="evidence" value="ECO:0007669"/>
    <property type="project" value="UniProtKB-UniRule"/>
</dbReference>
<keyword evidence="6 16" id="KW-0235">DNA replication</keyword>
<dbReference type="SUPFAM" id="SSF53098">
    <property type="entry name" value="Ribonuclease H-like"/>
    <property type="match status" value="1"/>
</dbReference>
<dbReference type="SMART" id="SM00475">
    <property type="entry name" value="53EXOc"/>
    <property type="match status" value="1"/>
</dbReference>
<dbReference type="InterPro" id="IPR036397">
    <property type="entry name" value="RNaseH_sf"/>
</dbReference>
<dbReference type="Gene3D" id="3.30.70.370">
    <property type="match status" value="1"/>
</dbReference>
<feature type="domain" description="DNA-directed DNA polymerase family A palm" evidence="20">
    <location>
        <begin position="704"/>
        <end position="921"/>
    </location>
</feature>
<gene>
    <name evidence="16" type="primary">polA</name>
    <name evidence="21" type="ORF">COU00_02985</name>
</gene>
<comment type="function">
    <text evidence="16">In addition to polymerase activity, this DNA polymerase exhibits 3'-5' and 5'-3' exonuclease activity.</text>
</comment>
<dbReference type="FunFam" id="1.20.1060.10:FF:000001">
    <property type="entry name" value="DNA polymerase I"/>
    <property type="match status" value="1"/>
</dbReference>
<keyword evidence="7" id="KW-0540">Nuclease</keyword>
<dbReference type="GO" id="GO:0003887">
    <property type="term" value="F:DNA-directed DNA polymerase activity"/>
    <property type="evidence" value="ECO:0007669"/>
    <property type="project" value="UniProtKB-UniRule"/>
</dbReference>
<evidence type="ECO:0000256" key="7">
    <source>
        <dbReference type="ARBA" id="ARBA00022722"/>
    </source>
</evidence>
<dbReference type="NCBIfam" id="NF004397">
    <property type="entry name" value="PRK05755.1"/>
    <property type="match status" value="1"/>
</dbReference>
<dbReference type="PANTHER" id="PTHR10133:SF27">
    <property type="entry name" value="DNA POLYMERASE NU"/>
    <property type="match status" value="1"/>
</dbReference>
<evidence type="ECO:0000313" key="21">
    <source>
        <dbReference type="EMBL" id="PIT93695.1"/>
    </source>
</evidence>
<keyword evidence="10 16" id="KW-0269">Exonuclease</keyword>
<dbReference type="Gene3D" id="3.40.50.1010">
    <property type="entry name" value="5'-nuclease"/>
    <property type="match status" value="1"/>
</dbReference>
<dbReference type="GO" id="GO:0008409">
    <property type="term" value="F:5'-3' exonuclease activity"/>
    <property type="evidence" value="ECO:0007669"/>
    <property type="project" value="UniProtKB-UniRule"/>
</dbReference>
<dbReference type="SUPFAM" id="SSF88723">
    <property type="entry name" value="PIN domain-like"/>
    <property type="match status" value="1"/>
</dbReference>
<keyword evidence="9 16" id="KW-0378">Hydrolase</keyword>
<dbReference type="SMART" id="SM00279">
    <property type="entry name" value="HhH2"/>
    <property type="match status" value="1"/>
</dbReference>
<dbReference type="Pfam" id="PF02739">
    <property type="entry name" value="5_3_exonuc_N"/>
    <property type="match status" value="1"/>
</dbReference>
<evidence type="ECO:0000256" key="11">
    <source>
        <dbReference type="ARBA" id="ARBA00022932"/>
    </source>
</evidence>
<dbReference type="InterPro" id="IPR002421">
    <property type="entry name" value="5-3_exonuclease"/>
</dbReference>
<evidence type="ECO:0000256" key="16">
    <source>
        <dbReference type="RuleBase" id="RU004460"/>
    </source>
</evidence>
<accession>A0A2M6WLN2</accession>
<evidence type="ECO:0000256" key="8">
    <source>
        <dbReference type="ARBA" id="ARBA00022763"/>
    </source>
</evidence>
<keyword evidence="4 16" id="KW-0808">Transferase</keyword>
<evidence type="ECO:0000256" key="4">
    <source>
        <dbReference type="ARBA" id="ARBA00022679"/>
    </source>
</evidence>
<keyword evidence="8 16" id="KW-0227">DNA damage</keyword>
<dbReference type="CDD" id="cd09859">
    <property type="entry name" value="PIN_53EXO"/>
    <property type="match status" value="1"/>
</dbReference>
<dbReference type="GO" id="GO:0006302">
    <property type="term" value="P:double-strand break repair"/>
    <property type="evidence" value="ECO:0007669"/>
    <property type="project" value="TreeGrafter"/>
</dbReference>
<evidence type="ECO:0000256" key="12">
    <source>
        <dbReference type="ARBA" id="ARBA00023125"/>
    </source>
</evidence>
<dbReference type="GO" id="GO:0003677">
    <property type="term" value="F:DNA binding"/>
    <property type="evidence" value="ECO:0007669"/>
    <property type="project" value="UniProtKB-UniRule"/>
</dbReference>
<reference evidence="22" key="1">
    <citation type="submission" date="2017-09" db="EMBL/GenBank/DDBJ databases">
        <title>Depth-based differentiation of microbial function through sediment-hosted aquifers and enrichment of novel symbionts in the deep terrestrial subsurface.</title>
        <authorList>
            <person name="Probst A.J."/>
            <person name="Ladd B."/>
            <person name="Jarett J.K."/>
            <person name="Geller-Mcgrath D.E."/>
            <person name="Sieber C.M.K."/>
            <person name="Emerson J.B."/>
            <person name="Anantharaman K."/>
            <person name="Thomas B.C."/>
            <person name="Malmstrom R."/>
            <person name="Stieglmeier M."/>
            <person name="Klingl A."/>
            <person name="Woyke T."/>
            <person name="Ryan C.M."/>
            <person name="Banfield J.F."/>
        </authorList>
    </citation>
    <scope>NUCLEOTIDE SEQUENCE [LARGE SCALE GENOMIC DNA]</scope>
</reference>
<evidence type="ECO:0000256" key="17">
    <source>
        <dbReference type="SAM" id="MobiDB-lite"/>
    </source>
</evidence>
<organism evidence="21 22">
    <name type="scientific">Candidatus Falkowbacteria bacterium CG10_big_fil_rev_8_21_14_0_10_43_11</name>
    <dbReference type="NCBI Taxonomy" id="1974568"/>
    <lineage>
        <taxon>Bacteria</taxon>
        <taxon>Candidatus Falkowiibacteriota</taxon>
    </lineage>
</organism>
<feature type="region of interest" description="Disordered" evidence="17">
    <location>
        <begin position="390"/>
        <end position="412"/>
    </location>
</feature>
<keyword evidence="5 16" id="KW-0548">Nucleotidyltransferase</keyword>
<dbReference type="InterPro" id="IPR020045">
    <property type="entry name" value="DNA_polI_H3TH"/>
</dbReference>
<evidence type="ECO:0000256" key="13">
    <source>
        <dbReference type="ARBA" id="ARBA00023204"/>
    </source>
</evidence>
<evidence type="ECO:0000259" key="18">
    <source>
        <dbReference type="SMART" id="SM00474"/>
    </source>
</evidence>
<evidence type="ECO:0000256" key="5">
    <source>
        <dbReference type="ARBA" id="ARBA00022695"/>
    </source>
</evidence>
<evidence type="ECO:0000256" key="1">
    <source>
        <dbReference type="ARBA" id="ARBA00007705"/>
    </source>
</evidence>
<proteinExistence type="inferred from homology"/>
<evidence type="ECO:0000256" key="2">
    <source>
        <dbReference type="ARBA" id="ARBA00012417"/>
    </source>
</evidence>
<feature type="compositionally biased region" description="Basic and acidic residues" evidence="17">
    <location>
        <begin position="399"/>
        <end position="412"/>
    </location>
</feature>
<evidence type="ECO:0000256" key="3">
    <source>
        <dbReference type="ARBA" id="ARBA00020311"/>
    </source>
</evidence>
<dbReference type="InterPro" id="IPR018320">
    <property type="entry name" value="DNA_polymerase_1"/>
</dbReference>
<dbReference type="EC" id="2.7.7.7" evidence="2 15"/>
<dbReference type="SMART" id="SM00482">
    <property type="entry name" value="POLAc"/>
    <property type="match status" value="1"/>
</dbReference>
<keyword evidence="12 16" id="KW-0238">DNA-binding</keyword>
<dbReference type="Gene3D" id="3.30.420.10">
    <property type="entry name" value="Ribonuclease H-like superfamily/Ribonuclease H"/>
    <property type="match status" value="1"/>
</dbReference>
<dbReference type="InterPro" id="IPR002298">
    <property type="entry name" value="DNA_polymerase_A"/>
</dbReference>
<dbReference type="SUPFAM" id="SSF56672">
    <property type="entry name" value="DNA/RNA polymerases"/>
    <property type="match status" value="1"/>
</dbReference>
<dbReference type="InterPro" id="IPR020046">
    <property type="entry name" value="5-3_exonucl_a-hlix_arch_N"/>
</dbReference>
<evidence type="ECO:0000259" key="19">
    <source>
        <dbReference type="SMART" id="SM00475"/>
    </source>
</evidence>
<dbReference type="InterPro" id="IPR012337">
    <property type="entry name" value="RNaseH-like_sf"/>
</dbReference>
<dbReference type="InterPro" id="IPR036279">
    <property type="entry name" value="5-3_exonuclease_C_sf"/>
</dbReference>
<dbReference type="PANTHER" id="PTHR10133">
    <property type="entry name" value="DNA POLYMERASE I"/>
    <property type="match status" value="1"/>
</dbReference>
<dbReference type="InterPro" id="IPR008918">
    <property type="entry name" value="HhH2"/>
</dbReference>
<dbReference type="EMBL" id="PFAS01000049">
    <property type="protein sequence ID" value="PIT93695.1"/>
    <property type="molecule type" value="Genomic_DNA"/>
</dbReference>
<keyword evidence="11 16" id="KW-0239">DNA-directed DNA polymerase</keyword>
<dbReference type="SUPFAM" id="SSF47807">
    <property type="entry name" value="5' to 3' exonuclease, C-terminal subdomain"/>
    <property type="match status" value="1"/>
</dbReference>
<feature type="domain" description="3'-5' exonuclease" evidence="18">
    <location>
        <begin position="324"/>
        <end position="536"/>
    </location>
</feature>
<dbReference type="Pfam" id="PF01367">
    <property type="entry name" value="5_3_exonuc"/>
    <property type="match status" value="1"/>
</dbReference>
<evidence type="ECO:0000256" key="9">
    <source>
        <dbReference type="ARBA" id="ARBA00022801"/>
    </source>
</evidence>
<dbReference type="Proteomes" id="UP000229335">
    <property type="component" value="Unassembled WGS sequence"/>
</dbReference>
<dbReference type="Gene3D" id="1.10.150.20">
    <property type="entry name" value="5' to 3' exonuclease, C-terminal subdomain"/>
    <property type="match status" value="2"/>
</dbReference>
<dbReference type="PROSITE" id="PS00447">
    <property type="entry name" value="DNA_POLYMERASE_A"/>
    <property type="match status" value="1"/>
</dbReference>
<dbReference type="NCBIfam" id="TIGR00593">
    <property type="entry name" value="pola"/>
    <property type="match status" value="1"/>
</dbReference>